<reference evidence="3 4" key="1">
    <citation type="submission" date="2020-07" db="EMBL/GenBank/DDBJ databases">
        <title>Pusillimonas sp. nov., isolated from poultry manure in Taiwan.</title>
        <authorList>
            <person name="Lin S.-Y."/>
            <person name="Tang Y.-S."/>
            <person name="Young C.-C."/>
        </authorList>
    </citation>
    <scope>NUCLEOTIDE SEQUENCE [LARGE SCALE GENOMIC DNA]</scope>
    <source>
        <strain evidence="3 4">CC-YST705</strain>
    </source>
</reference>
<comment type="caution">
    <text evidence="3">The sequence shown here is derived from an EMBL/GenBank/DDBJ whole genome shotgun (WGS) entry which is preliminary data.</text>
</comment>
<evidence type="ECO:0000313" key="3">
    <source>
        <dbReference type="EMBL" id="MCB5363561.1"/>
    </source>
</evidence>
<feature type="compositionally biased region" description="Basic and acidic residues" evidence="1">
    <location>
        <begin position="245"/>
        <end position="282"/>
    </location>
</feature>
<evidence type="ECO:0000259" key="2">
    <source>
        <dbReference type="Pfam" id="PF01551"/>
    </source>
</evidence>
<dbReference type="Proteomes" id="UP000776983">
    <property type="component" value="Unassembled WGS sequence"/>
</dbReference>
<dbReference type="Pfam" id="PF01551">
    <property type="entry name" value="Peptidase_M23"/>
    <property type="match status" value="1"/>
</dbReference>
<dbReference type="SUPFAM" id="SSF51261">
    <property type="entry name" value="Duplicated hybrid motif"/>
    <property type="match status" value="1"/>
</dbReference>
<dbReference type="Gene3D" id="2.70.70.10">
    <property type="entry name" value="Glucose Permease (Domain IIA)"/>
    <property type="match status" value="1"/>
</dbReference>
<accession>A0ABS8CC02</accession>
<organism evidence="3 4">
    <name type="scientific">Mesopusillimonas faecipullorum</name>
    <dbReference type="NCBI Taxonomy" id="2755040"/>
    <lineage>
        <taxon>Bacteria</taxon>
        <taxon>Pseudomonadati</taxon>
        <taxon>Pseudomonadota</taxon>
        <taxon>Betaproteobacteria</taxon>
        <taxon>Burkholderiales</taxon>
        <taxon>Alcaligenaceae</taxon>
        <taxon>Mesopusillimonas</taxon>
    </lineage>
</organism>
<gene>
    <name evidence="3" type="ORF">H0484_07340</name>
</gene>
<dbReference type="Gene3D" id="6.10.250.3150">
    <property type="match status" value="1"/>
</dbReference>
<proteinExistence type="predicted"/>
<evidence type="ECO:0000313" key="4">
    <source>
        <dbReference type="Proteomes" id="UP000776983"/>
    </source>
</evidence>
<dbReference type="InterPro" id="IPR050570">
    <property type="entry name" value="Cell_wall_metabolism_enzyme"/>
</dbReference>
<sequence length="456" mass="51085">MGLAQAQSPEQIKARQEQARQQRSELQSAIRDLHKQIESTEASRKEVVNELRASERAISDAVRRLAELDELQKQLDKDVLALQARSAEQKKVLAGRQAELSRQLQIQYADGLSPWAALLSGDDPQQISRELGYLSYVSQAQADAIRGVKQALADLAEAETDLQARRQEQDKVVAELAQQKKEQEAHYVEREKVVLKIGAQLREQRNQSDVLKRDEHRLGVLVQGLEETLAKQAEQARQAELARQAAERRRQEQARQEQARRRAEAEREREQAEQEARAAREQVERIRTQPLTEAELLPQAPPQQQAPQTQAQPEPERIQVPQPGQTTRDGLRKGLAYPVRGEVQGRFGAERPDGGIWRGIVLRAAEGTPVKVIAPGKVVYANWLKGFGNMIIVDHGQQYMSIYAYNQSLLKAVGDDVAAGQTVATVGATGGQVESGLYFEIRHKGAPVNPLLWLRR</sequence>
<feature type="compositionally biased region" description="Low complexity" evidence="1">
    <location>
        <begin position="294"/>
        <end position="313"/>
    </location>
</feature>
<dbReference type="CDD" id="cd12797">
    <property type="entry name" value="M23_peptidase"/>
    <property type="match status" value="1"/>
</dbReference>
<feature type="compositionally biased region" description="Basic and acidic residues" evidence="1">
    <location>
        <begin position="12"/>
        <end position="23"/>
    </location>
</feature>
<dbReference type="EMBL" id="JACDXW010000003">
    <property type="protein sequence ID" value="MCB5363561.1"/>
    <property type="molecule type" value="Genomic_DNA"/>
</dbReference>
<protein>
    <submittedName>
        <fullName evidence="3">Peptidoglycan DD-metalloendopeptidase family protein</fullName>
    </submittedName>
</protein>
<dbReference type="InterPro" id="IPR011055">
    <property type="entry name" value="Dup_hybrid_motif"/>
</dbReference>
<evidence type="ECO:0000256" key="1">
    <source>
        <dbReference type="SAM" id="MobiDB-lite"/>
    </source>
</evidence>
<feature type="region of interest" description="Disordered" evidence="1">
    <location>
        <begin position="1"/>
        <end position="28"/>
    </location>
</feature>
<keyword evidence="4" id="KW-1185">Reference proteome</keyword>
<feature type="region of interest" description="Disordered" evidence="1">
    <location>
        <begin position="240"/>
        <end position="282"/>
    </location>
</feature>
<feature type="region of interest" description="Disordered" evidence="1">
    <location>
        <begin position="294"/>
        <end position="335"/>
    </location>
</feature>
<dbReference type="PANTHER" id="PTHR21666:SF270">
    <property type="entry name" value="MUREIN HYDROLASE ACTIVATOR ENVC"/>
    <property type="match status" value="1"/>
</dbReference>
<name>A0ABS8CC02_9BURK</name>
<feature type="domain" description="M23ase beta-sheet core" evidence="2">
    <location>
        <begin position="357"/>
        <end position="450"/>
    </location>
</feature>
<dbReference type="InterPro" id="IPR016047">
    <property type="entry name" value="M23ase_b-sheet_dom"/>
</dbReference>
<dbReference type="PANTHER" id="PTHR21666">
    <property type="entry name" value="PEPTIDASE-RELATED"/>
    <property type="match status" value="1"/>
</dbReference>